<keyword evidence="2 9" id="KW-0813">Transport</keyword>
<gene>
    <name evidence="10" type="ORF">JTE90_026304</name>
</gene>
<keyword evidence="4" id="KW-0653">Protein transport</keyword>
<dbReference type="GO" id="GO:0017056">
    <property type="term" value="F:structural constituent of nuclear pore"/>
    <property type="evidence" value="ECO:0007669"/>
    <property type="project" value="UniProtKB-UniRule"/>
</dbReference>
<dbReference type="PANTHER" id="PTHR13003:SF2">
    <property type="entry name" value="NUCLEAR PORE COMPLEX PROTEIN NUP107"/>
    <property type="match status" value="1"/>
</dbReference>
<dbReference type="FunFam" id="1.10.3450.20:FF:000001">
    <property type="entry name" value="Nuclear pore complex protein"/>
    <property type="match status" value="1"/>
</dbReference>
<dbReference type="GO" id="GO:0031080">
    <property type="term" value="C:nuclear pore outer ring"/>
    <property type="evidence" value="ECO:0007669"/>
    <property type="project" value="TreeGrafter"/>
</dbReference>
<comment type="similarity">
    <text evidence="1 9">Belongs to the nucleoporin Nup84/Nup107 family.</text>
</comment>
<dbReference type="AlphaFoldDB" id="A0AAV6U5V1"/>
<proteinExistence type="inferred from homology"/>
<keyword evidence="3" id="KW-0509">mRNA transport</keyword>
<dbReference type="Gene3D" id="1.10.3450.20">
    <property type="match status" value="1"/>
</dbReference>
<comment type="function">
    <text evidence="9">Functions as a component of the nuclear pore complex (NPC).</text>
</comment>
<comment type="subunit">
    <text evidence="9">Part of the nuclear pore complex (NPC).</text>
</comment>
<comment type="subcellular location">
    <subcellularLocation>
        <location evidence="9">Nucleus</location>
        <location evidence="9">Nuclear pore complex</location>
    </subcellularLocation>
    <subcellularLocation>
        <location evidence="9">Nucleus membrane</location>
    </subcellularLocation>
</comment>
<evidence type="ECO:0000256" key="3">
    <source>
        <dbReference type="ARBA" id="ARBA00022816"/>
    </source>
</evidence>
<protein>
    <recommendedName>
        <fullName evidence="9">Nuclear pore complex protein</fullName>
    </recommendedName>
</protein>
<comment type="caution">
    <text evidence="10">The sequence shown here is derived from an EMBL/GenBank/DDBJ whole genome shotgun (WGS) entry which is preliminary data.</text>
</comment>
<keyword evidence="8 9" id="KW-0539">Nucleus</keyword>
<dbReference type="EMBL" id="JAFNEN010000627">
    <property type="protein sequence ID" value="KAG8179404.1"/>
    <property type="molecule type" value="Genomic_DNA"/>
</dbReference>
<dbReference type="PANTHER" id="PTHR13003">
    <property type="entry name" value="NUP107-RELATED"/>
    <property type="match status" value="1"/>
</dbReference>
<dbReference type="GO" id="GO:0006606">
    <property type="term" value="P:protein import into nucleus"/>
    <property type="evidence" value="ECO:0007669"/>
    <property type="project" value="TreeGrafter"/>
</dbReference>
<dbReference type="Gene3D" id="1.20.190.50">
    <property type="match status" value="1"/>
</dbReference>
<evidence type="ECO:0000313" key="10">
    <source>
        <dbReference type="EMBL" id="KAG8179404.1"/>
    </source>
</evidence>
<dbReference type="InterPro" id="IPR007252">
    <property type="entry name" value="Nup84/Nup107"/>
</dbReference>
<evidence type="ECO:0000256" key="6">
    <source>
        <dbReference type="ARBA" id="ARBA00023132"/>
    </source>
</evidence>
<evidence type="ECO:0000256" key="4">
    <source>
        <dbReference type="ARBA" id="ARBA00022927"/>
    </source>
</evidence>
<evidence type="ECO:0000256" key="5">
    <source>
        <dbReference type="ARBA" id="ARBA00023010"/>
    </source>
</evidence>
<dbReference type="Proteomes" id="UP000827092">
    <property type="component" value="Unassembled WGS sequence"/>
</dbReference>
<keyword evidence="5 9" id="KW-0811">Translocation</keyword>
<dbReference type="Pfam" id="PF04121">
    <property type="entry name" value="Nup84_Nup100"/>
    <property type="match status" value="1"/>
</dbReference>
<keyword evidence="11" id="KW-1185">Reference proteome</keyword>
<evidence type="ECO:0000256" key="8">
    <source>
        <dbReference type="ARBA" id="ARBA00023242"/>
    </source>
</evidence>
<reference evidence="10 11" key="1">
    <citation type="journal article" date="2022" name="Nat. Ecol. Evol.">
        <title>A masculinizing supergene underlies an exaggerated male reproductive morph in a spider.</title>
        <authorList>
            <person name="Hendrickx F."/>
            <person name="De Corte Z."/>
            <person name="Sonet G."/>
            <person name="Van Belleghem S.M."/>
            <person name="Kostlbacher S."/>
            <person name="Vangestel C."/>
        </authorList>
    </citation>
    <scope>NUCLEOTIDE SEQUENCE [LARGE SCALE GENOMIC DNA]</scope>
    <source>
        <strain evidence="10">W744_W776</strain>
    </source>
</reference>
<evidence type="ECO:0000256" key="7">
    <source>
        <dbReference type="ARBA" id="ARBA00023136"/>
    </source>
</evidence>
<keyword evidence="7 9" id="KW-0472">Membrane</keyword>
<evidence type="ECO:0000256" key="2">
    <source>
        <dbReference type="ARBA" id="ARBA00022448"/>
    </source>
</evidence>
<name>A0AAV6U5V1_9ARAC</name>
<accession>A0AAV6U5V1</accession>
<sequence length="967" mass="111449">MTSIFILLLHKFNMEDHYAQLLAKQTPQRSAVKSAFIQKCISFGSTRKGLSFEDSVMDGGFPASGEPSMSFGQGNEMNSSVSGIFENDFSNVSKMELTNMSRGDFLIDRMDLTNRSQMEFSNMQNMNFTNGSKMDFTNVSKMDFTNVSQMNFTDVDKGEYDTALSIITKPSVTDSLYDDFLEFFISYSAEHEIFNLLLNYEEICCRGFETVSKMVMKNTCTETSLSKVSDMLTSLQLERNTWRLLRILFQDRLEADMVDEAEMLMSTLGKTSDKQIVDNLYQKDAYIRQSQLIVDWLEKNNEEDIQSTFFDKFEHFTDKCIALEHSLNELTTSNINRNHKSIREMDPDAAFRQESYPLHETDKENERRLFKFMFICIRAGKLDEAQQLAERFGEAWLAAALEGWRLHHDPNYEAEVTAGQELQTIEGNKYRDLWKAACWEASQSPVVSPYEQAIYGALCGNLKAVLSVCQTWEDYLWAYARTSLDKLIEREIRNFTQQGRSLEELPMEYWDKVLDVEEIFHELEASAVKSSCKMNHHVIQKYIILDDLGGLIEEMYSWLISNNSLDGQILRCMAHIILFLRVVGRSTKEELCVPILEAYVQELIKARKVSLIAPYVSTLPKEQQIIWYARFLEGITDNDERQKCLKYAEEAGLDVPQITKMVVKNIREKDPIKMEETDLSGKEALEAAIEKREQLSSWLVLAILLCCGSGEEAIEAAIEKRLPRRRPIFGAGESTTQRKMEAAKLLFRKIPTDSVAVMIQLSKANGFEELPADDDNTTREYLCFKAYLEAMDAFNNWFHHSIHGKPKQPPPPTGDHIGFKEKVAYEHEQQQFQKDLERWQSVVNMLGSTATECLYNVLLFVNGGWMIDQRTDGTSDPNRQQQMAHLRKFCIPHVTRLLHDVLLTEEKYKESIQLVDFIFSERYELYKEFSPEDIKQFLKVSLDSSFALLDKNMDPLGYSSKLIEETS</sequence>
<evidence type="ECO:0000256" key="9">
    <source>
        <dbReference type="RuleBase" id="RU365072"/>
    </source>
</evidence>
<organism evidence="10 11">
    <name type="scientific">Oedothorax gibbosus</name>
    <dbReference type="NCBI Taxonomy" id="931172"/>
    <lineage>
        <taxon>Eukaryota</taxon>
        <taxon>Metazoa</taxon>
        <taxon>Ecdysozoa</taxon>
        <taxon>Arthropoda</taxon>
        <taxon>Chelicerata</taxon>
        <taxon>Arachnida</taxon>
        <taxon>Araneae</taxon>
        <taxon>Araneomorphae</taxon>
        <taxon>Entelegynae</taxon>
        <taxon>Araneoidea</taxon>
        <taxon>Linyphiidae</taxon>
        <taxon>Erigoninae</taxon>
        <taxon>Oedothorax</taxon>
    </lineage>
</organism>
<keyword evidence="6 9" id="KW-0906">Nuclear pore complex</keyword>
<dbReference type="GO" id="GO:0006406">
    <property type="term" value="P:mRNA export from nucleus"/>
    <property type="evidence" value="ECO:0007669"/>
    <property type="project" value="TreeGrafter"/>
</dbReference>
<dbReference type="GO" id="GO:0000973">
    <property type="term" value="P:post-transcriptional tethering of RNA polymerase II gene DNA at nuclear periphery"/>
    <property type="evidence" value="ECO:0007669"/>
    <property type="project" value="TreeGrafter"/>
</dbReference>
<evidence type="ECO:0000256" key="1">
    <source>
        <dbReference type="ARBA" id="ARBA00009510"/>
    </source>
</evidence>
<evidence type="ECO:0000313" key="11">
    <source>
        <dbReference type="Proteomes" id="UP000827092"/>
    </source>
</evidence>
<dbReference type="GO" id="GO:0031965">
    <property type="term" value="C:nuclear membrane"/>
    <property type="evidence" value="ECO:0007669"/>
    <property type="project" value="UniProtKB-SubCell"/>
</dbReference>